<comment type="caution">
    <text evidence="1">The sequence shown here is derived from an EMBL/GenBank/DDBJ whole genome shotgun (WGS) entry which is preliminary data.</text>
</comment>
<evidence type="ECO:0000313" key="1">
    <source>
        <dbReference type="EMBL" id="KIO71302.1"/>
    </source>
</evidence>
<reference evidence="1 2" key="1">
    <citation type="submission" date="2015-01" db="EMBL/GenBank/DDBJ databases">
        <title>Draft Genome Sequences of Four Bacillus thermoamylovorans Strains, Isolated From Food Products.</title>
        <authorList>
            <person name="Krawcyk A.O."/>
            <person name="Berendsen E.M."/>
            <person name="Eijlander R.T."/>
            <person name="de Jong A."/>
            <person name="Wells-Bennik M."/>
            <person name="Kuipers O.P."/>
        </authorList>
    </citation>
    <scope>NUCLEOTIDE SEQUENCE [LARGE SCALE GENOMIC DNA]</scope>
    <source>
        <strain evidence="1 2">B4167</strain>
    </source>
</reference>
<protein>
    <submittedName>
        <fullName evidence="1">Uncharacterized protein</fullName>
    </submittedName>
</protein>
<name>A0ABD4A349_9BACI</name>
<dbReference type="AlphaFoldDB" id="A0ABD4A349"/>
<gene>
    <name evidence="1" type="ORF">B4167_0256</name>
</gene>
<proteinExistence type="predicted"/>
<evidence type="ECO:0000313" key="2">
    <source>
        <dbReference type="Proteomes" id="UP000032076"/>
    </source>
</evidence>
<dbReference type="RefSeq" id="WP_041848349.1">
    <property type="nucleotide sequence ID" value="NZ_JXLS01000102.1"/>
</dbReference>
<dbReference type="EMBL" id="JXLU01000131">
    <property type="protein sequence ID" value="KIO71302.1"/>
    <property type="molecule type" value="Genomic_DNA"/>
</dbReference>
<sequence>MTILTPNFAFAAESNNESINRKVEGVDAESINSEIEDLNAYFLRTYNYAKDLVINSIQSDEEAYAALLQNREFVLLAGNNTLKVNFDKIANRENLSASDCIFLKNFVDRINSLVNNQAISINENLLFRFVTNVKPTFVMRPMANSIAIMGTTRNHAKTLKSVYNNAAFHTKHLTAGQKGIDKYNAEHEFIQFKK</sequence>
<dbReference type="Proteomes" id="UP000032076">
    <property type="component" value="Unassembled WGS sequence"/>
</dbReference>
<accession>A0ABD4A349</accession>
<organism evidence="1 2">
    <name type="scientific">Caldibacillus thermoamylovorans</name>
    <dbReference type="NCBI Taxonomy" id="35841"/>
    <lineage>
        <taxon>Bacteria</taxon>
        <taxon>Bacillati</taxon>
        <taxon>Bacillota</taxon>
        <taxon>Bacilli</taxon>
        <taxon>Bacillales</taxon>
        <taxon>Bacillaceae</taxon>
        <taxon>Caldibacillus</taxon>
    </lineage>
</organism>